<dbReference type="AlphaFoldDB" id="A0A9Q0S0U7"/>
<feature type="coiled-coil region" evidence="1">
    <location>
        <begin position="505"/>
        <end position="532"/>
    </location>
</feature>
<dbReference type="CDD" id="cd14813">
    <property type="entry name" value="bZIP_BmCbz-like"/>
    <property type="match status" value="1"/>
</dbReference>
<dbReference type="Pfam" id="PF07716">
    <property type="entry name" value="bZIP_2"/>
    <property type="match status" value="1"/>
</dbReference>
<dbReference type="InterPro" id="IPR004827">
    <property type="entry name" value="bZIP"/>
</dbReference>
<protein>
    <recommendedName>
        <fullName evidence="3">BZIP domain-containing protein</fullName>
    </recommendedName>
</protein>
<sequence>MIYSDMSKGNVFRVFLPLESEFPAETVSTTRVIGEELNTPVINYTRPDFNLYTTPRSNESLKQQPTGSMLNNNNPNKININNLTVNQSSVINAADVWCFDKLDSTEYQTLPFSPDSTKSTNSPSGLNSSDLTEESFIFETSIDEPVKYSQDYENFAFVDEINQISKLKEFNTDDLNNFECKAEDDDSNSTYDLAHLEAKTVLYQDTMITGFAPSKMLLDEDSCLETVDNFDDVFMKPEKRADNLQNLSDGILTPAPSPKSPFLINNNNDDLNDCETSSDCFPVNDTNVESSPAGSRLHFEHNYNNPYINRIEETSSYKSISVTCTRSPTRIQEKRSRRVPTLKVTLPKMKTLRQDSINKIEVNTPDITNDILEMEDEKFDLIEYITSSQDKTLSEPTIEQIDVTPAKPESPLDLEAIINAQCPTPTKRRRIESTYESPGSVQSATSDTSTIPTPKRRGRPPKTECTLPSPSMYKHLSESDWKYMEMRNKNNEASRRSRINRKDREHQVESELMELLNEHNMLAEEEKALAKQVIKWRNAVMKLAQI</sequence>
<organism evidence="4 5">
    <name type="scientific">Pseudolycoriella hygida</name>
    <dbReference type="NCBI Taxonomy" id="35572"/>
    <lineage>
        <taxon>Eukaryota</taxon>
        <taxon>Metazoa</taxon>
        <taxon>Ecdysozoa</taxon>
        <taxon>Arthropoda</taxon>
        <taxon>Hexapoda</taxon>
        <taxon>Insecta</taxon>
        <taxon>Pterygota</taxon>
        <taxon>Neoptera</taxon>
        <taxon>Endopterygota</taxon>
        <taxon>Diptera</taxon>
        <taxon>Nematocera</taxon>
        <taxon>Sciaroidea</taxon>
        <taxon>Sciaridae</taxon>
        <taxon>Pseudolycoriella</taxon>
    </lineage>
</organism>
<proteinExistence type="predicted"/>
<keyword evidence="1" id="KW-0175">Coiled coil</keyword>
<comment type="caution">
    <text evidence="4">The sequence shown here is derived from an EMBL/GenBank/DDBJ whole genome shotgun (WGS) entry which is preliminary data.</text>
</comment>
<dbReference type="Proteomes" id="UP001151699">
    <property type="component" value="Chromosome X"/>
</dbReference>
<name>A0A9Q0S0U7_9DIPT</name>
<dbReference type="Gene3D" id="1.20.5.170">
    <property type="match status" value="1"/>
</dbReference>
<evidence type="ECO:0000256" key="1">
    <source>
        <dbReference type="SAM" id="Coils"/>
    </source>
</evidence>
<dbReference type="SUPFAM" id="SSF57959">
    <property type="entry name" value="Leucine zipper domain"/>
    <property type="match status" value="1"/>
</dbReference>
<dbReference type="GO" id="GO:0003700">
    <property type="term" value="F:DNA-binding transcription factor activity"/>
    <property type="evidence" value="ECO:0007669"/>
    <property type="project" value="InterPro"/>
</dbReference>
<dbReference type="InterPro" id="IPR046347">
    <property type="entry name" value="bZIP_sf"/>
</dbReference>
<feature type="region of interest" description="Disordered" evidence="2">
    <location>
        <begin position="426"/>
        <end position="471"/>
    </location>
</feature>
<feature type="domain" description="BZIP" evidence="3">
    <location>
        <begin position="480"/>
        <end position="543"/>
    </location>
</feature>
<gene>
    <name evidence="4" type="ORF">Bhyg_11985</name>
</gene>
<feature type="compositionally biased region" description="Polar residues" evidence="2">
    <location>
        <begin position="434"/>
        <end position="451"/>
    </location>
</feature>
<dbReference type="EMBL" id="WJQU01000003">
    <property type="protein sequence ID" value="KAJ6639243.1"/>
    <property type="molecule type" value="Genomic_DNA"/>
</dbReference>
<dbReference type="OrthoDB" id="6624782at2759"/>
<reference evidence="4" key="1">
    <citation type="submission" date="2022-07" db="EMBL/GenBank/DDBJ databases">
        <authorList>
            <person name="Trinca V."/>
            <person name="Uliana J.V.C."/>
            <person name="Torres T.T."/>
            <person name="Ward R.J."/>
            <person name="Monesi N."/>
        </authorList>
    </citation>
    <scope>NUCLEOTIDE SEQUENCE</scope>
    <source>
        <strain evidence="4">HSMRA1968</strain>
        <tissue evidence="4">Whole embryos</tissue>
    </source>
</reference>
<evidence type="ECO:0000313" key="5">
    <source>
        <dbReference type="Proteomes" id="UP001151699"/>
    </source>
</evidence>
<accession>A0A9Q0S0U7</accession>
<keyword evidence="5" id="KW-1185">Reference proteome</keyword>
<evidence type="ECO:0000259" key="3">
    <source>
        <dbReference type="PROSITE" id="PS50217"/>
    </source>
</evidence>
<dbReference type="PROSITE" id="PS50217">
    <property type="entry name" value="BZIP"/>
    <property type="match status" value="1"/>
</dbReference>
<dbReference type="GO" id="GO:0005634">
    <property type="term" value="C:nucleus"/>
    <property type="evidence" value="ECO:0007669"/>
    <property type="project" value="UniProtKB-ARBA"/>
</dbReference>
<feature type="region of interest" description="Disordered" evidence="2">
    <location>
        <begin position="110"/>
        <end position="130"/>
    </location>
</feature>
<evidence type="ECO:0000313" key="4">
    <source>
        <dbReference type="EMBL" id="KAJ6639243.1"/>
    </source>
</evidence>
<evidence type="ECO:0000256" key="2">
    <source>
        <dbReference type="SAM" id="MobiDB-lite"/>
    </source>
</evidence>